<reference evidence="2" key="1">
    <citation type="submission" date="2016-12" db="EMBL/GenBank/DDBJ databases">
        <authorList>
            <person name="Moulin L."/>
        </authorList>
    </citation>
    <scope>NUCLEOTIDE SEQUENCE [LARGE SCALE GENOMIC DNA]</scope>
    <source>
        <strain evidence="2">STM 7183</strain>
    </source>
</reference>
<evidence type="ECO:0000256" key="1">
    <source>
        <dbReference type="SAM" id="MobiDB-lite"/>
    </source>
</evidence>
<name>A0A1N7RPY6_9BURK</name>
<dbReference type="Proteomes" id="UP000195569">
    <property type="component" value="Unassembled WGS sequence"/>
</dbReference>
<feature type="compositionally biased region" description="Polar residues" evidence="1">
    <location>
        <begin position="18"/>
        <end position="33"/>
    </location>
</feature>
<feature type="region of interest" description="Disordered" evidence="1">
    <location>
        <begin position="1"/>
        <end position="43"/>
    </location>
</feature>
<dbReference type="EMBL" id="CYGY02000011">
    <property type="protein sequence ID" value="SIT37190.1"/>
    <property type="molecule type" value="Genomic_DNA"/>
</dbReference>
<comment type="caution">
    <text evidence="2">The sequence shown here is derived from an EMBL/GenBank/DDBJ whole genome shotgun (WGS) entry which is preliminary data.</text>
</comment>
<feature type="compositionally biased region" description="Basic and acidic residues" evidence="1">
    <location>
        <begin position="34"/>
        <end position="43"/>
    </location>
</feature>
<accession>A0A1N7RPY6</accession>
<protein>
    <submittedName>
        <fullName evidence="2">Uncharacterized protein</fullName>
    </submittedName>
</protein>
<dbReference type="AlphaFoldDB" id="A0A1N7RPY6"/>
<keyword evidence="3" id="KW-1185">Reference proteome</keyword>
<evidence type="ECO:0000313" key="3">
    <source>
        <dbReference type="Proteomes" id="UP000195569"/>
    </source>
</evidence>
<evidence type="ECO:0000313" key="2">
    <source>
        <dbReference type="EMBL" id="SIT37190.1"/>
    </source>
</evidence>
<organism evidence="2 3">
    <name type="scientific">Paraburkholderia piptadeniae</name>
    <dbReference type="NCBI Taxonomy" id="1701573"/>
    <lineage>
        <taxon>Bacteria</taxon>
        <taxon>Pseudomonadati</taxon>
        <taxon>Pseudomonadota</taxon>
        <taxon>Betaproteobacteria</taxon>
        <taxon>Burkholderiales</taxon>
        <taxon>Burkholderiaceae</taxon>
        <taxon>Paraburkholderia</taxon>
    </lineage>
</organism>
<proteinExistence type="predicted"/>
<gene>
    <name evidence="2" type="ORF">BN2476_110149</name>
</gene>
<sequence length="43" mass="5012">MRIPQRGFDDPSLERAANVSQRRLQHQGRVTSDQSRRESRAMS</sequence>